<proteinExistence type="inferred from homology"/>
<dbReference type="InterPro" id="IPR009079">
    <property type="entry name" value="4_helix_cytokine-like_core"/>
</dbReference>
<dbReference type="SUPFAM" id="SSF47266">
    <property type="entry name" value="4-helical cytokines"/>
    <property type="match status" value="1"/>
</dbReference>
<dbReference type="GeneTree" id="ENSGT00510000050089"/>
<dbReference type="GO" id="GO:0006955">
    <property type="term" value="P:immune response"/>
    <property type="evidence" value="ECO:0007669"/>
    <property type="project" value="UniProtKB-ARBA"/>
</dbReference>
<evidence type="ECO:0000256" key="6">
    <source>
        <dbReference type="ARBA" id="ARBA00023118"/>
    </source>
</evidence>
<comment type="similarity">
    <text evidence="2">Belongs to the alpha/beta interferon family.</text>
</comment>
<evidence type="ECO:0000256" key="7">
    <source>
        <dbReference type="ARBA" id="ARBA00023157"/>
    </source>
</evidence>
<dbReference type="InterPro" id="IPR000471">
    <property type="entry name" value="Interferon_alpha/beta/delta"/>
</dbReference>
<dbReference type="Pfam" id="PF00143">
    <property type="entry name" value="Interferon"/>
    <property type="match status" value="1"/>
</dbReference>
<dbReference type="GO" id="GO:0051607">
    <property type="term" value="P:defense response to virus"/>
    <property type="evidence" value="ECO:0007669"/>
    <property type="project" value="UniProtKB-KW"/>
</dbReference>
<dbReference type="GO" id="GO:0005615">
    <property type="term" value="C:extracellular space"/>
    <property type="evidence" value="ECO:0007669"/>
    <property type="project" value="UniProtKB-KW"/>
</dbReference>
<dbReference type="PANTHER" id="PTHR11691">
    <property type="entry name" value="TYPE I INTERFERON"/>
    <property type="match status" value="1"/>
</dbReference>
<dbReference type="Ensembl" id="ENSSAUT00010022875.1">
    <property type="protein sequence ID" value="ENSSAUP00010021655.1"/>
    <property type="gene ID" value="ENSSAUG00010009564.1"/>
</dbReference>
<comment type="subcellular location">
    <subcellularLocation>
        <location evidence="1">Secreted</location>
    </subcellularLocation>
</comment>
<keyword evidence="10" id="KW-1185">Reference proteome</keyword>
<dbReference type="OMA" id="HAVMSAN"/>
<dbReference type="GO" id="GO:0005125">
    <property type="term" value="F:cytokine activity"/>
    <property type="evidence" value="ECO:0007669"/>
    <property type="project" value="UniProtKB-KW"/>
</dbReference>
<evidence type="ECO:0000256" key="4">
    <source>
        <dbReference type="ARBA" id="ARBA00022525"/>
    </source>
</evidence>
<gene>
    <name evidence="9" type="primary">LOC115575658</name>
</gene>
<dbReference type="GeneID" id="115575658"/>
<keyword evidence="7" id="KW-1015">Disulfide bond</keyword>
<feature type="signal peptide" evidence="8">
    <location>
        <begin position="1"/>
        <end position="20"/>
    </location>
</feature>
<keyword evidence="5 8" id="KW-0732">Signal</keyword>
<accession>A0A671V5T3</accession>
<dbReference type="PANTHER" id="PTHR11691:SF73">
    <property type="entry name" value="INTERFERON BETA"/>
    <property type="match status" value="1"/>
</dbReference>
<evidence type="ECO:0000256" key="5">
    <source>
        <dbReference type="ARBA" id="ARBA00022729"/>
    </source>
</evidence>
<protein>
    <submittedName>
        <fullName evidence="9">Interferon a3-like</fullName>
    </submittedName>
</protein>
<dbReference type="AlphaFoldDB" id="A0A671V5T3"/>
<feature type="chain" id="PRO_5025333788" evidence="8">
    <location>
        <begin position="21"/>
        <end position="182"/>
    </location>
</feature>
<reference evidence="9" key="3">
    <citation type="submission" date="2025-09" db="UniProtKB">
        <authorList>
            <consortium name="Ensembl"/>
        </authorList>
    </citation>
    <scope>IDENTIFICATION</scope>
</reference>
<dbReference type="InParanoid" id="A0A671V5T3"/>
<evidence type="ECO:0000256" key="1">
    <source>
        <dbReference type="ARBA" id="ARBA00004613"/>
    </source>
</evidence>
<dbReference type="Gene3D" id="1.20.1250.10">
    <property type="match status" value="1"/>
</dbReference>
<keyword evidence="6" id="KW-0051">Antiviral defense</keyword>
<organism evidence="9 10">
    <name type="scientific">Sparus aurata</name>
    <name type="common">Gilthead sea bream</name>
    <dbReference type="NCBI Taxonomy" id="8175"/>
    <lineage>
        <taxon>Eukaryota</taxon>
        <taxon>Metazoa</taxon>
        <taxon>Chordata</taxon>
        <taxon>Craniata</taxon>
        <taxon>Vertebrata</taxon>
        <taxon>Euteleostomi</taxon>
        <taxon>Actinopterygii</taxon>
        <taxon>Neopterygii</taxon>
        <taxon>Teleostei</taxon>
        <taxon>Neoteleostei</taxon>
        <taxon>Acanthomorphata</taxon>
        <taxon>Eupercaria</taxon>
        <taxon>Spariformes</taxon>
        <taxon>Sparidae</taxon>
        <taxon>Sparus</taxon>
    </lineage>
</organism>
<reference evidence="9" key="2">
    <citation type="submission" date="2025-08" db="UniProtKB">
        <authorList>
            <consortium name="Ensembl"/>
        </authorList>
    </citation>
    <scope>IDENTIFICATION</scope>
</reference>
<keyword evidence="3" id="KW-0202">Cytokine</keyword>
<evidence type="ECO:0000313" key="9">
    <source>
        <dbReference type="Ensembl" id="ENSSAUP00010021655.1"/>
    </source>
</evidence>
<evidence type="ECO:0000256" key="8">
    <source>
        <dbReference type="SAM" id="SignalP"/>
    </source>
</evidence>
<evidence type="ECO:0000313" key="10">
    <source>
        <dbReference type="Proteomes" id="UP000472265"/>
    </source>
</evidence>
<keyword evidence="4" id="KW-0964">Secreted</keyword>
<dbReference type="RefSeq" id="XP_030263733.1">
    <property type="nucleotide sequence ID" value="XM_030407873.1"/>
</dbReference>
<dbReference type="OrthoDB" id="8933852at2759"/>
<evidence type="ECO:0000256" key="2">
    <source>
        <dbReference type="ARBA" id="ARBA00011033"/>
    </source>
</evidence>
<dbReference type="GO" id="GO:0005126">
    <property type="term" value="F:cytokine receptor binding"/>
    <property type="evidence" value="ECO:0007669"/>
    <property type="project" value="InterPro"/>
</dbReference>
<reference evidence="9" key="1">
    <citation type="submission" date="2021-04" db="EMBL/GenBank/DDBJ databases">
        <authorList>
            <consortium name="Wellcome Sanger Institute Data Sharing"/>
        </authorList>
    </citation>
    <scope>NUCLEOTIDE SEQUENCE [LARGE SCALE GENOMIC DNA]</scope>
</reference>
<evidence type="ECO:0000256" key="3">
    <source>
        <dbReference type="ARBA" id="ARBA00022514"/>
    </source>
</evidence>
<name>A0A671V5T3_SPAAU</name>
<sequence length="182" mass="21253">MFSWTSLLFVLCSSLTPVFCCDWLTQYAHLSRTSLKHIRLMGGQLTDQQSPVPFPDKLYRRIRMNKVESQLVFIRDSLELISDLYHHDNLSSATWDSVKTEHFLTVIDRQIDGLNTCVSTNSTTDSRLRKYYRRLETCTVYRTGGSTASWELIRKETKLHLERLYLLVASIRRRSSATQQQL</sequence>
<dbReference type="Proteomes" id="UP000472265">
    <property type="component" value="Chromosome 23"/>
</dbReference>